<name>A0A4R6J1J0_9BACT</name>
<dbReference type="PANTHER" id="PTHR43461:SF1">
    <property type="entry name" value="TRANSMEMBRANE PROTEIN 256"/>
    <property type="match status" value="1"/>
</dbReference>
<evidence type="ECO:0000256" key="4">
    <source>
        <dbReference type="ARBA" id="ARBA00022989"/>
    </source>
</evidence>
<dbReference type="OrthoDB" id="9802121at2"/>
<dbReference type="RefSeq" id="WP_133472592.1">
    <property type="nucleotide sequence ID" value="NZ_SNWP01000010.1"/>
</dbReference>
<dbReference type="Pfam" id="PF04241">
    <property type="entry name" value="DUF423"/>
    <property type="match status" value="1"/>
</dbReference>
<dbReference type="EMBL" id="SNWP01000010">
    <property type="protein sequence ID" value="TDO28025.1"/>
    <property type="molecule type" value="Genomic_DNA"/>
</dbReference>
<reference evidence="7 8" key="1">
    <citation type="submission" date="2019-03" db="EMBL/GenBank/DDBJ databases">
        <title>Genomic Encyclopedia of Archaeal and Bacterial Type Strains, Phase II (KMG-II): from individual species to whole genera.</title>
        <authorList>
            <person name="Goeker M."/>
        </authorList>
    </citation>
    <scope>NUCLEOTIDE SEQUENCE [LARGE SCALE GENOMIC DNA]</scope>
    <source>
        <strain evidence="7 8">DSM 28323</strain>
    </source>
</reference>
<proteinExistence type="inferred from homology"/>
<comment type="caution">
    <text evidence="7">The sequence shown here is derived from an EMBL/GenBank/DDBJ whole genome shotgun (WGS) entry which is preliminary data.</text>
</comment>
<dbReference type="InterPro" id="IPR006696">
    <property type="entry name" value="DUF423"/>
</dbReference>
<comment type="subcellular location">
    <subcellularLocation>
        <location evidence="1">Membrane</location>
        <topology evidence="1">Multi-pass membrane protein</topology>
    </subcellularLocation>
</comment>
<gene>
    <name evidence="7" type="ORF">BC659_0083</name>
</gene>
<keyword evidence="8" id="KW-1185">Reference proteome</keyword>
<evidence type="ECO:0000256" key="5">
    <source>
        <dbReference type="ARBA" id="ARBA00023136"/>
    </source>
</evidence>
<keyword evidence="5 6" id="KW-0472">Membrane</keyword>
<evidence type="ECO:0000256" key="2">
    <source>
        <dbReference type="ARBA" id="ARBA00009694"/>
    </source>
</evidence>
<organism evidence="7 8">
    <name type="scientific">Sediminibacterium goheungense</name>
    <dbReference type="NCBI Taxonomy" id="1086393"/>
    <lineage>
        <taxon>Bacteria</taxon>
        <taxon>Pseudomonadati</taxon>
        <taxon>Bacteroidota</taxon>
        <taxon>Chitinophagia</taxon>
        <taxon>Chitinophagales</taxon>
        <taxon>Chitinophagaceae</taxon>
        <taxon>Sediminibacterium</taxon>
    </lineage>
</organism>
<feature type="transmembrane region" description="Helical" evidence="6">
    <location>
        <begin position="44"/>
        <end position="63"/>
    </location>
</feature>
<evidence type="ECO:0000313" key="7">
    <source>
        <dbReference type="EMBL" id="TDO28025.1"/>
    </source>
</evidence>
<keyword evidence="3 6" id="KW-0812">Transmembrane</keyword>
<keyword evidence="4 6" id="KW-1133">Transmembrane helix</keyword>
<feature type="transmembrane region" description="Helical" evidence="6">
    <location>
        <begin position="102"/>
        <end position="125"/>
    </location>
</feature>
<sequence>MHKGFLVTASFLGALSVVLGAFGAHGLKKIVTPDSLVTFETAVRYQFYHVFALILTAMVFASGSPSLMKAAGYLFIAGMILFSGSLYLLTYKSAANIQGLSWVGPITPLGGSLLVAGWICLALGLSKGA</sequence>
<dbReference type="PANTHER" id="PTHR43461">
    <property type="entry name" value="TRANSMEMBRANE PROTEIN 256"/>
    <property type="match status" value="1"/>
</dbReference>
<protein>
    <submittedName>
        <fullName evidence="7">Uncharacterized membrane protein YgdD (TMEM256/DUF423 family)</fullName>
    </submittedName>
</protein>
<dbReference type="AlphaFoldDB" id="A0A4R6J1J0"/>
<comment type="similarity">
    <text evidence="2">Belongs to the UPF0382 family.</text>
</comment>
<accession>A0A4R6J1J0</accession>
<dbReference type="Proteomes" id="UP000295741">
    <property type="component" value="Unassembled WGS sequence"/>
</dbReference>
<evidence type="ECO:0000256" key="3">
    <source>
        <dbReference type="ARBA" id="ARBA00022692"/>
    </source>
</evidence>
<evidence type="ECO:0000313" key="8">
    <source>
        <dbReference type="Proteomes" id="UP000295741"/>
    </source>
</evidence>
<evidence type="ECO:0000256" key="1">
    <source>
        <dbReference type="ARBA" id="ARBA00004141"/>
    </source>
</evidence>
<feature type="transmembrane region" description="Helical" evidence="6">
    <location>
        <begin position="70"/>
        <end position="90"/>
    </location>
</feature>
<dbReference type="GO" id="GO:0005886">
    <property type="term" value="C:plasma membrane"/>
    <property type="evidence" value="ECO:0007669"/>
    <property type="project" value="TreeGrafter"/>
</dbReference>
<evidence type="ECO:0000256" key="6">
    <source>
        <dbReference type="SAM" id="Phobius"/>
    </source>
</evidence>